<feature type="transmembrane region" description="Helical" evidence="7">
    <location>
        <begin position="152"/>
        <end position="174"/>
    </location>
</feature>
<feature type="transmembrane region" description="Helical" evidence="7">
    <location>
        <begin position="318"/>
        <end position="344"/>
    </location>
</feature>
<protein>
    <submittedName>
        <fullName evidence="9">MFS general substrate transporter</fullName>
    </submittedName>
</protein>
<evidence type="ECO:0000256" key="6">
    <source>
        <dbReference type="SAM" id="MobiDB-lite"/>
    </source>
</evidence>
<dbReference type="AlphaFoldDB" id="A0A6A5V6M2"/>
<evidence type="ECO:0000256" key="7">
    <source>
        <dbReference type="SAM" id="Phobius"/>
    </source>
</evidence>
<evidence type="ECO:0000313" key="10">
    <source>
        <dbReference type="Proteomes" id="UP000800036"/>
    </source>
</evidence>
<dbReference type="InterPro" id="IPR005829">
    <property type="entry name" value="Sugar_transporter_CS"/>
</dbReference>
<feature type="transmembrane region" description="Helical" evidence="7">
    <location>
        <begin position="181"/>
        <end position="205"/>
    </location>
</feature>
<dbReference type="Pfam" id="PF07690">
    <property type="entry name" value="MFS_1"/>
    <property type="match status" value="1"/>
</dbReference>
<feature type="transmembrane region" description="Helical" evidence="7">
    <location>
        <begin position="211"/>
        <end position="230"/>
    </location>
</feature>
<reference evidence="9" key="1">
    <citation type="journal article" date="2020" name="Stud. Mycol.">
        <title>101 Dothideomycetes genomes: a test case for predicting lifestyles and emergence of pathogens.</title>
        <authorList>
            <person name="Haridas S."/>
            <person name="Albert R."/>
            <person name="Binder M."/>
            <person name="Bloem J."/>
            <person name="Labutti K."/>
            <person name="Salamov A."/>
            <person name="Andreopoulos B."/>
            <person name="Baker S."/>
            <person name="Barry K."/>
            <person name="Bills G."/>
            <person name="Bluhm B."/>
            <person name="Cannon C."/>
            <person name="Castanera R."/>
            <person name="Culley D."/>
            <person name="Daum C."/>
            <person name="Ezra D."/>
            <person name="Gonzalez J."/>
            <person name="Henrissat B."/>
            <person name="Kuo A."/>
            <person name="Liang C."/>
            <person name="Lipzen A."/>
            <person name="Lutzoni F."/>
            <person name="Magnuson J."/>
            <person name="Mondo S."/>
            <person name="Nolan M."/>
            <person name="Ohm R."/>
            <person name="Pangilinan J."/>
            <person name="Park H.-J."/>
            <person name="Ramirez L."/>
            <person name="Alfaro M."/>
            <person name="Sun H."/>
            <person name="Tritt A."/>
            <person name="Yoshinaga Y."/>
            <person name="Zwiers L.-H."/>
            <person name="Turgeon B."/>
            <person name="Goodwin S."/>
            <person name="Spatafora J."/>
            <person name="Crous P."/>
            <person name="Grigoriev I."/>
        </authorList>
    </citation>
    <scope>NUCLEOTIDE SEQUENCE</scope>
    <source>
        <strain evidence="9">CBS 107.79</strain>
    </source>
</reference>
<dbReference type="PANTHER" id="PTHR23502">
    <property type="entry name" value="MAJOR FACILITATOR SUPERFAMILY"/>
    <property type="match status" value="1"/>
</dbReference>
<evidence type="ECO:0000256" key="5">
    <source>
        <dbReference type="ARBA" id="ARBA00023136"/>
    </source>
</evidence>
<keyword evidence="4 7" id="KW-1133">Transmembrane helix</keyword>
<dbReference type="OrthoDB" id="3936150at2759"/>
<dbReference type="GO" id="GO:0000297">
    <property type="term" value="F:spermine transmembrane transporter activity"/>
    <property type="evidence" value="ECO:0007669"/>
    <property type="project" value="TreeGrafter"/>
</dbReference>
<dbReference type="GO" id="GO:0042908">
    <property type="term" value="P:xenobiotic transport"/>
    <property type="evidence" value="ECO:0007669"/>
    <property type="project" value="UniProtKB-ARBA"/>
</dbReference>
<dbReference type="GO" id="GO:0140115">
    <property type="term" value="P:export across plasma membrane"/>
    <property type="evidence" value="ECO:0007669"/>
    <property type="project" value="UniProtKB-ARBA"/>
</dbReference>
<name>A0A6A5V6M2_9PLEO</name>
<feature type="region of interest" description="Disordered" evidence="6">
    <location>
        <begin position="1"/>
        <end position="44"/>
    </location>
</feature>
<dbReference type="PROSITE" id="PS00216">
    <property type="entry name" value="SUGAR_TRANSPORT_1"/>
    <property type="match status" value="1"/>
</dbReference>
<sequence length="495" mass="53859">MEKGEQVDQAPASVERTPTNDPSPKEAPSTTPSGTDWDGPDDPGNPMNWSSAAKAYHVTVPGLYGFAVTFGTSVYTPALFSITEHFHISRTVALLGLTLYTFGLGLGPIIAAPLSERYGRRIVYLISGPVFMLFILGAGFSKTFASFLVCRLLAGVMGSPALAVAGGTTADLVVPSKRAKVTTIFIMAPFAGPSIGPVVGGFAAQYKGWRWSQWCILFVSLVVFLSAIPMKETYKPIILKRRAKERGILPKETSGGGGAVKKTVVQNFLRPMHMLVTEPVVFFLSLYTSFLFGILFLFFAAIPYIFQRPPYLFNTWQTGLIFLSIGLGVCLGAITGIVIDSQIYQKKHREFMAAGLTHTPPEHRLYNGMIGGFGIPVGLFWFAWTADKGVHWAVPAIGAVPFAWGNVCVFISAVIYMVDCYGPMNGASALAANGIFRYTLGSVFPLFTIQMYQRLGTGWATSLLGFLALLMLPIPFILFKFGPAIRKRSHYPVII</sequence>
<keyword evidence="3 7" id="KW-0812">Transmembrane</keyword>
<dbReference type="PROSITE" id="PS50850">
    <property type="entry name" value="MFS"/>
    <property type="match status" value="1"/>
</dbReference>
<feature type="transmembrane region" description="Helical" evidence="7">
    <location>
        <begin position="88"/>
        <end position="110"/>
    </location>
</feature>
<feature type="compositionally biased region" description="Polar residues" evidence="6">
    <location>
        <begin position="16"/>
        <end position="34"/>
    </location>
</feature>
<feature type="transmembrane region" description="Helical" evidence="7">
    <location>
        <begin position="122"/>
        <end position="140"/>
    </location>
</feature>
<keyword evidence="10" id="KW-1185">Reference proteome</keyword>
<evidence type="ECO:0000256" key="4">
    <source>
        <dbReference type="ARBA" id="ARBA00022989"/>
    </source>
</evidence>
<comment type="similarity">
    <text evidence="2">Belongs to the major facilitator superfamily.</text>
</comment>
<dbReference type="InterPro" id="IPR011701">
    <property type="entry name" value="MFS"/>
</dbReference>
<dbReference type="Gene3D" id="1.20.1250.20">
    <property type="entry name" value="MFS general substrate transporter like domains"/>
    <property type="match status" value="1"/>
</dbReference>
<organism evidence="9 10">
    <name type="scientific">Bimuria novae-zelandiae CBS 107.79</name>
    <dbReference type="NCBI Taxonomy" id="1447943"/>
    <lineage>
        <taxon>Eukaryota</taxon>
        <taxon>Fungi</taxon>
        <taxon>Dikarya</taxon>
        <taxon>Ascomycota</taxon>
        <taxon>Pezizomycotina</taxon>
        <taxon>Dothideomycetes</taxon>
        <taxon>Pleosporomycetidae</taxon>
        <taxon>Pleosporales</taxon>
        <taxon>Massarineae</taxon>
        <taxon>Didymosphaeriaceae</taxon>
        <taxon>Bimuria</taxon>
    </lineage>
</organism>
<dbReference type="EMBL" id="ML976685">
    <property type="protein sequence ID" value="KAF1972765.1"/>
    <property type="molecule type" value="Genomic_DNA"/>
</dbReference>
<dbReference type="InterPro" id="IPR020846">
    <property type="entry name" value="MFS_dom"/>
</dbReference>
<evidence type="ECO:0000313" key="9">
    <source>
        <dbReference type="EMBL" id="KAF1972765.1"/>
    </source>
</evidence>
<evidence type="ECO:0000259" key="8">
    <source>
        <dbReference type="PROSITE" id="PS50850"/>
    </source>
</evidence>
<dbReference type="GO" id="GO:0015606">
    <property type="term" value="F:spermidine transmembrane transporter activity"/>
    <property type="evidence" value="ECO:0007669"/>
    <property type="project" value="TreeGrafter"/>
</dbReference>
<feature type="transmembrane region" description="Helical" evidence="7">
    <location>
        <begin position="458"/>
        <end position="479"/>
    </location>
</feature>
<dbReference type="Proteomes" id="UP000800036">
    <property type="component" value="Unassembled WGS sequence"/>
</dbReference>
<evidence type="ECO:0000256" key="3">
    <source>
        <dbReference type="ARBA" id="ARBA00022692"/>
    </source>
</evidence>
<keyword evidence="5 7" id="KW-0472">Membrane</keyword>
<dbReference type="CDD" id="cd17323">
    <property type="entry name" value="MFS_Tpo1_MDR_like"/>
    <property type="match status" value="1"/>
</dbReference>
<proteinExistence type="inferred from homology"/>
<comment type="subcellular location">
    <subcellularLocation>
        <location evidence="1">Membrane</location>
        <topology evidence="1">Multi-pass membrane protein</topology>
    </subcellularLocation>
</comment>
<dbReference type="FunFam" id="1.20.1250.20:FF:000082">
    <property type="entry name" value="MFS multidrug transporter, putative"/>
    <property type="match status" value="1"/>
</dbReference>
<dbReference type="InterPro" id="IPR036259">
    <property type="entry name" value="MFS_trans_sf"/>
</dbReference>
<gene>
    <name evidence="9" type="ORF">BU23DRAFT_467028</name>
</gene>
<dbReference type="SUPFAM" id="SSF103473">
    <property type="entry name" value="MFS general substrate transporter"/>
    <property type="match status" value="1"/>
</dbReference>
<feature type="transmembrane region" description="Helical" evidence="7">
    <location>
        <begin position="365"/>
        <end position="384"/>
    </location>
</feature>
<feature type="transmembrane region" description="Helical" evidence="7">
    <location>
        <begin position="63"/>
        <end position="82"/>
    </location>
</feature>
<dbReference type="PANTHER" id="PTHR23502:SF182">
    <property type="entry name" value="POLYAMINE TRANSPORTER, PUTATIVE-RELATED"/>
    <property type="match status" value="1"/>
</dbReference>
<dbReference type="GO" id="GO:0005886">
    <property type="term" value="C:plasma membrane"/>
    <property type="evidence" value="ECO:0007669"/>
    <property type="project" value="TreeGrafter"/>
</dbReference>
<feature type="transmembrane region" description="Helical" evidence="7">
    <location>
        <begin position="430"/>
        <end position="452"/>
    </location>
</feature>
<evidence type="ECO:0000256" key="1">
    <source>
        <dbReference type="ARBA" id="ARBA00004141"/>
    </source>
</evidence>
<feature type="domain" description="Major facilitator superfamily (MFS) profile" evidence="8">
    <location>
        <begin position="57"/>
        <end position="495"/>
    </location>
</feature>
<accession>A0A6A5V6M2</accession>
<feature type="transmembrane region" description="Helical" evidence="7">
    <location>
        <begin position="280"/>
        <end position="306"/>
    </location>
</feature>
<evidence type="ECO:0000256" key="2">
    <source>
        <dbReference type="ARBA" id="ARBA00008335"/>
    </source>
</evidence>
<feature type="transmembrane region" description="Helical" evidence="7">
    <location>
        <begin position="396"/>
        <end position="418"/>
    </location>
</feature>